<dbReference type="InterPro" id="IPR009501">
    <property type="entry name" value="UCP020269"/>
</dbReference>
<dbReference type="PIRSF" id="PIRSF020269">
    <property type="entry name" value="DUF1121"/>
    <property type="match status" value="1"/>
</dbReference>
<gene>
    <name evidence="2" type="ORF">ENS59_06090</name>
</gene>
<evidence type="ECO:0000259" key="1">
    <source>
        <dbReference type="Pfam" id="PF02589"/>
    </source>
</evidence>
<organism evidence="2">
    <name type="scientific">Gracilinema caldarium</name>
    <dbReference type="NCBI Taxonomy" id="215591"/>
    <lineage>
        <taxon>Bacteria</taxon>
        <taxon>Pseudomonadati</taxon>
        <taxon>Spirochaetota</taxon>
        <taxon>Spirochaetia</taxon>
        <taxon>Spirochaetales</taxon>
        <taxon>Breznakiellaceae</taxon>
        <taxon>Gracilinema</taxon>
    </lineage>
</organism>
<name>A0A7C3E0N3_9SPIR</name>
<proteinExistence type="predicted"/>
<dbReference type="SUPFAM" id="SSF100950">
    <property type="entry name" value="NagB/RpiA/CoA transferase-like"/>
    <property type="match status" value="1"/>
</dbReference>
<comment type="caution">
    <text evidence="2">The sequence shown here is derived from an EMBL/GenBank/DDBJ whole genome shotgun (WGS) entry which is preliminary data.</text>
</comment>
<sequence length="217" mass="23583">MSQLTAGVEAWRDETIGTAAVKALQKNGFDAVYVANIEEAAQRVMAFIEKGKTIGFGGSMTIKALRIPEKAQELGAVILDHNAPGLTPEKKLEILRSQLTCDVFISSSNAVTLEGYIVNVDGNGNRVAALTFGPRKTVVVVGTNKIVRNLQEAQDRIETLASPMNNKRLDKPNPCVKTGLCQDCALDTRICRAYQVLRRRPSLSDFTVIVVGSYLGF</sequence>
<dbReference type="InterPro" id="IPR024185">
    <property type="entry name" value="FTHF_cligase-like_sf"/>
</dbReference>
<dbReference type="PANTHER" id="PTHR36179:SF2">
    <property type="entry name" value="LUD DOMAIN-CONTAINING PROTEIN"/>
    <property type="match status" value="1"/>
</dbReference>
<dbReference type="PANTHER" id="PTHR36179">
    <property type="entry name" value="LUD_DOM DOMAIN-CONTAINING PROTEIN"/>
    <property type="match status" value="1"/>
</dbReference>
<dbReference type="InterPro" id="IPR037171">
    <property type="entry name" value="NagB/RpiA_transferase-like"/>
</dbReference>
<evidence type="ECO:0000313" key="2">
    <source>
        <dbReference type="EMBL" id="HFH29068.1"/>
    </source>
</evidence>
<accession>A0A7C3E0N3</accession>
<dbReference type="AlphaFoldDB" id="A0A7C3E0N3"/>
<dbReference type="Pfam" id="PF02589">
    <property type="entry name" value="LUD_dom"/>
    <property type="match status" value="1"/>
</dbReference>
<dbReference type="InterPro" id="IPR003741">
    <property type="entry name" value="LUD_dom"/>
</dbReference>
<feature type="domain" description="LUD" evidence="1">
    <location>
        <begin position="20"/>
        <end position="211"/>
    </location>
</feature>
<protein>
    <submittedName>
        <fullName evidence="2">Lactate utilization protein</fullName>
    </submittedName>
</protein>
<dbReference type="EMBL" id="DSVL01000190">
    <property type="protein sequence ID" value="HFH29068.1"/>
    <property type="molecule type" value="Genomic_DNA"/>
</dbReference>
<dbReference type="Gene3D" id="3.40.50.10420">
    <property type="entry name" value="NagB/RpiA/CoA transferase-like"/>
    <property type="match status" value="1"/>
</dbReference>
<reference evidence="2" key="1">
    <citation type="journal article" date="2020" name="mSystems">
        <title>Genome- and Community-Level Interaction Insights into Carbon Utilization and Element Cycling Functions of Hydrothermarchaeota in Hydrothermal Sediment.</title>
        <authorList>
            <person name="Zhou Z."/>
            <person name="Liu Y."/>
            <person name="Xu W."/>
            <person name="Pan J."/>
            <person name="Luo Z.H."/>
            <person name="Li M."/>
        </authorList>
    </citation>
    <scope>NUCLEOTIDE SEQUENCE [LARGE SCALE GENOMIC DNA]</scope>
    <source>
        <strain evidence="2">SpSt-503</strain>
    </source>
</reference>